<protein>
    <submittedName>
        <fullName evidence="2">Tetratricopeptide repeat protein</fullName>
    </submittedName>
</protein>
<reference evidence="3" key="1">
    <citation type="submission" date="2019-01" db="EMBL/GenBank/DDBJ databases">
        <title>Cytophagaceae bacterium strain CAR-16.</title>
        <authorList>
            <person name="Chen W.-M."/>
        </authorList>
    </citation>
    <scope>NUCLEOTIDE SEQUENCE [LARGE SCALE GENOMIC DNA]</scope>
    <source>
        <strain evidence="3">CHR27</strain>
    </source>
</reference>
<dbReference type="Pfam" id="PF13432">
    <property type="entry name" value="TPR_16"/>
    <property type="match status" value="3"/>
</dbReference>
<gene>
    <name evidence="2" type="ORF">EQG66_02235</name>
</gene>
<name>A0A4Q1KNW0_9SPHN</name>
<dbReference type="SMART" id="SM00028">
    <property type="entry name" value="TPR"/>
    <property type="match status" value="6"/>
</dbReference>
<dbReference type="InterPro" id="IPR011990">
    <property type="entry name" value="TPR-like_helical_dom_sf"/>
</dbReference>
<dbReference type="RefSeq" id="WP_129402878.1">
    <property type="nucleotide sequence ID" value="NZ_SBKP01000001.1"/>
</dbReference>
<dbReference type="EMBL" id="SBKP01000001">
    <property type="protein sequence ID" value="RXR31110.1"/>
    <property type="molecule type" value="Genomic_DNA"/>
</dbReference>
<dbReference type="AlphaFoldDB" id="A0A4Q1KNW0"/>
<dbReference type="PANTHER" id="PTHR12558">
    <property type="entry name" value="CELL DIVISION CYCLE 16,23,27"/>
    <property type="match status" value="1"/>
</dbReference>
<evidence type="ECO:0000313" key="2">
    <source>
        <dbReference type="EMBL" id="RXR31110.1"/>
    </source>
</evidence>
<evidence type="ECO:0000256" key="1">
    <source>
        <dbReference type="PROSITE-ProRule" id="PRU00339"/>
    </source>
</evidence>
<comment type="caution">
    <text evidence="2">The sequence shown here is derived from an EMBL/GenBank/DDBJ whole genome shotgun (WGS) entry which is preliminary data.</text>
</comment>
<feature type="repeat" description="TPR" evidence="1">
    <location>
        <begin position="121"/>
        <end position="154"/>
    </location>
</feature>
<dbReference type="SUPFAM" id="SSF48452">
    <property type="entry name" value="TPR-like"/>
    <property type="match status" value="4"/>
</dbReference>
<organism evidence="2 3">
    <name type="scientific">Sphingobium fluviale</name>
    <dbReference type="NCBI Taxonomy" id="2506423"/>
    <lineage>
        <taxon>Bacteria</taxon>
        <taxon>Pseudomonadati</taxon>
        <taxon>Pseudomonadota</taxon>
        <taxon>Alphaproteobacteria</taxon>
        <taxon>Sphingomonadales</taxon>
        <taxon>Sphingomonadaceae</taxon>
        <taxon>Sphingobium</taxon>
    </lineage>
</organism>
<dbReference type="InterPro" id="IPR019734">
    <property type="entry name" value="TPR_rpt"/>
</dbReference>
<evidence type="ECO:0000313" key="3">
    <source>
        <dbReference type="Proteomes" id="UP000290958"/>
    </source>
</evidence>
<dbReference type="PANTHER" id="PTHR12558:SF13">
    <property type="entry name" value="CELL DIVISION CYCLE PROTEIN 27 HOMOLOG"/>
    <property type="match status" value="1"/>
</dbReference>
<keyword evidence="1" id="KW-0802">TPR repeat</keyword>
<sequence>MMVLCLAVMPVQAGPGEDARAGLARAQAALQQDDPRTARVELMNAIKADPTLAEARILQARVLLMLGNGRGAQDELDRAGQLGAPLGPMRHLRAHAALLNGDPEAAIREASAPDADPREILFRTRIEAQAYQALGRFAEAAQAFDRALALAPQDSALWADIARYRIATGDMAAALAASDRAISLAPKSVDALTLKAVLARDQYGLTESTRWFDAALKRNPDYVPALTEYAATLADMGRASQAVALTRRALSNAPGLPRAYFIQALIAARAGNYTLARSLLARTHGALDGQAATRLLRGVLHMEGGNATLAIAELKPLLAAQPLNIRARLLLARAYAADAQYQDAEATLFPLVERADAGTYALSLAAHIHTALGNADVATRFSARAAAMTPGPSLVYRGAGTLGETAPAANANPKAAAPNLRYIRALLEAGQGPAALARARALQAANPGAPAAAIALGDTLIAAGKPADAGQAYAAAGNLRFDEDTALRLADAWRRAGRRERAEYALRLLLWQNPESVAGQRLAATYWLAAGHHERALWVLEGLRERLGARDALLMANLAHAYIGAGDAQAALPYAVHAYRLLPGSAVTSDALGWALFNAAPGDERAIELLEKAESLAPAEPLVKRHLAEARAAG</sequence>
<dbReference type="OrthoDB" id="7259535at2"/>
<dbReference type="PROSITE" id="PS50005">
    <property type="entry name" value="TPR"/>
    <property type="match status" value="1"/>
</dbReference>
<keyword evidence="3" id="KW-1185">Reference proteome</keyword>
<dbReference type="Proteomes" id="UP000290958">
    <property type="component" value="Unassembled WGS sequence"/>
</dbReference>
<accession>A0A4Q1KNW0</accession>
<dbReference type="Gene3D" id="1.25.40.10">
    <property type="entry name" value="Tetratricopeptide repeat domain"/>
    <property type="match status" value="3"/>
</dbReference>
<proteinExistence type="predicted"/>
<dbReference type="Pfam" id="PF14559">
    <property type="entry name" value="TPR_19"/>
    <property type="match status" value="1"/>
</dbReference>